<dbReference type="Gene3D" id="3.90.1410.10">
    <property type="entry name" value="set domain protein methyltransferase, domain 1"/>
    <property type="match status" value="1"/>
</dbReference>
<dbReference type="InterPro" id="IPR050600">
    <property type="entry name" value="SETD3_SETD6_MTase"/>
</dbReference>
<gene>
    <name evidence="2" type="ORF">Bathy07g02530</name>
</gene>
<proteinExistence type="predicted"/>
<evidence type="ECO:0000313" key="3">
    <source>
        <dbReference type="Proteomes" id="UP000198341"/>
    </source>
</evidence>
<dbReference type="PROSITE" id="PS50280">
    <property type="entry name" value="SET"/>
    <property type="match status" value="1"/>
</dbReference>
<evidence type="ECO:0000313" key="2">
    <source>
        <dbReference type="EMBL" id="CCO66004.1"/>
    </source>
</evidence>
<dbReference type="Pfam" id="PF00856">
    <property type="entry name" value="SET"/>
    <property type="match status" value="1"/>
</dbReference>
<dbReference type="InterPro" id="IPR046341">
    <property type="entry name" value="SET_dom_sf"/>
</dbReference>
<organism evidence="2 3">
    <name type="scientific">Bathycoccus prasinos</name>
    <dbReference type="NCBI Taxonomy" id="41875"/>
    <lineage>
        <taxon>Eukaryota</taxon>
        <taxon>Viridiplantae</taxon>
        <taxon>Chlorophyta</taxon>
        <taxon>Mamiellophyceae</taxon>
        <taxon>Mamiellales</taxon>
        <taxon>Bathycoccaceae</taxon>
        <taxon>Bathycoccus</taxon>
    </lineage>
</organism>
<keyword evidence="3" id="KW-1185">Reference proteome</keyword>
<name>K8FHN2_9CHLO</name>
<dbReference type="AlphaFoldDB" id="K8FHN2"/>
<protein>
    <recommendedName>
        <fullName evidence="1">SET domain-containing protein</fullName>
    </recommendedName>
</protein>
<dbReference type="GeneID" id="19014742"/>
<dbReference type="Proteomes" id="UP000198341">
    <property type="component" value="Chromosome 7"/>
</dbReference>
<dbReference type="CDD" id="cd10527">
    <property type="entry name" value="SET_LSMT"/>
    <property type="match status" value="1"/>
</dbReference>
<dbReference type="RefSeq" id="XP_007511916.1">
    <property type="nucleotide sequence ID" value="XM_007511854.1"/>
</dbReference>
<dbReference type="GO" id="GO:0016279">
    <property type="term" value="F:protein-lysine N-methyltransferase activity"/>
    <property type="evidence" value="ECO:0007669"/>
    <property type="project" value="TreeGrafter"/>
</dbReference>
<dbReference type="SUPFAM" id="SSF82199">
    <property type="entry name" value="SET domain"/>
    <property type="match status" value="1"/>
</dbReference>
<dbReference type="InterPro" id="IPR001214">
    <property type="entry name" value="SET_dom"/>
</dbReference>
<dbReference type="PANTHER" id="PTHR13271">
    <property type="entry name" value="UNCHARACTERIZED PUTATIVE METHYLTRANSFERASE"/>
    <property type="match status" value="1"/>
</dbReference>
<accession>K8FHN2</accession>
<feature type="domain" description="SET" evidence="1">
    <location>
        <begin position="39"/>
        <end position="265"/>
    </location>
</feature>
<dbReference type="PANTHER" id="PTHR13271:SF140">
    <property type="entry name" value="SET DOMAIN-CONTAINING PROTEIN"/>
    <property type="match status" value="1"/>
</dbReference>
<dbReference type="OrthoDB" id="510363at2759"/>
<evidence type="ECO:0000259" key="1">
    <source>
        <dbReference type="PROSITE" id="PS50280"/>
    </source>
</evidence>
<dbReference type="EMBL" id="FO082272">
    <property type="protein sequence ID" value="CCO66004.1"/>
    <property type="molecule type" value="Genomic_DNA"/>
</dbReference>
<reference evidence="2 3" key="1">
    <citation type="submission" date="2011-10" db="EMBL/GenBank/DDBJ databases">
        <authorList>
            <person name="Genoscope - CEA"/>
        </authorList>
    </citation>
    <scope>NUCLEOTIDE SEQUENCE [LARGE SCALE GENOMIC DNA]</scope>
    <source>
        <strain evidence="2 3">RCC 1105</strain>
    </source>
</reference>
<sequence length="424" mass="47913">MLLHAKNSPIPNPNAHIIQRRLSSSSSRVCSSTSQNIVEWISSVTSDPCESRVNIETNAFGVRGLVSQKQLSPGEVIFEIPFRYCFQDDYENESSLSWSARMGMKLLEERAKGEKSERYEKWIESLPVDAPFLPGIAMTEEEIQRLIRYPPCVMNALKDKERHEESKRLLNERLANIGCNEADLDWAAGLMESRCFKQGGVRVTAPGIDLCNHAGDKANCIVRFVSEVPKDNDDLAKKETKMKLQVSPDRFKPIEKGEEITISYGYQSNDIYFSYFGFVPFDNDNDTAVLFESVEDLSEFLKLAGEEIQSDLCRNETTDNLAARILSSTSSSSSSQSFSIAANGKIESNLSKAFDACELNQSQRAIVIQKRCHEILTNGPFVGTTVREDLRIAESEEEEEKHRVCARYRVAKKEIYAFPLKKKR</sequence>
<dbReference type="KEGG" id="bpg:Bathy07g02530"/>